<dbReference type="EMBL" id="CALTRL010000634">
    <property type="protein sequence ID" value="CAH7669015.1"/>
    <property type="molecule type" value="Genomic_DNA"/>
</dbReference>
<evidence type="ECO:0000313" key="5">
    <source>
        <dbReference type="Proteomes" id="UP001153365"/>
    </source>
</evidence>
<keyword evidence="5" id="KW-1185">Reference proteome</keyword>
<name>A0AAV0ALJ5_PHAPC</name>
<evidence type="ECO:0000256" key="1">
    <source>
        <dbReference type="ARBA" id="ARBA00022723"/>
    </source>
</evidence>
<dbReference type="InterPro" id="IPR035979">
    <property type="entry name" value="RBD_domain_sf"/>
</dbReference>
<sequence>MLSDLNQSIPSDSEICQNMSQSLGIDDHFEYPWQLDSIHSASHIGQKNLWLYSQAIGTVNLARRRLNLTGTEPDEESDLCYKRNYDQNLGDYSGNFQSIPNNISQPQRTALEKISHSHLISLEDSLTVQEPGLDSAHSLDHDFDLERARRTVDELSSLESKSERLGILPELVPSLKFLSDSEVTGAIPPIESSSLRIPCSSCGALKPAKFLARLLPCRHPLCKTCVNALINLSCNDPPPPETVCFLCSSLVIGFDPPTAFTINYPTDKNLIYPSPLLELVSPLWYLSELDCIGDETHFFPNNIGGSSWSSPSRQDVGKSPKYIEEREEPRLILPSNAPHRPLNSQWPVVRVEGIKAWLPTEVEFLPPPEICPLPIHILCTPEDGKTLNYCFIEMRNLEAAHLLVRSRHGTKIGHRPCSVGLTSSAELNYKISATGQSKDVWRAAELLLELCEPQKISSAKSPERPFFHLMSILLHFGNIASPNELSELSDCTEKWTNVLCAAVGRLLQSRSLIPEFMNILTTVINTGIVSQFVDTLELSRFLTGLQHSASVSQIKTPQRVAVLREIYN</sequence>
<keyword evidence="3" id="KW-0862">Zinc</keyword>
<dbReference type="Gene3D" id="3.30.70.330">
    <property type="match status" value="1"/>
</dbReference>
<organism evidence="4 5">
    <name type="scientific">Phakopsora pachyrhizi</name>
    <name type="common">Asian soybean rust disease fungus</name>
    <dbReference type="NCBI Taxonomy" id="170000"/>
    <lineage>
        <taxon>Eukaryota</taxon>
        <taxon>Fungi</taxon>
        <taxon>Dikarya</taxon>
        <taxon>Basidiomycota</taxon>
        <taxon>Pucciniomycotina</taxon>
        <taxon>Pucciniomycetes</taxon>
        <taxon>Pucciniales</taxon>
        <taxon>Phakopsoraceae</taxon>
        <taxon>Phakopsora</taxon>
    </lineage>
</organism>
<dbReference type="GO" id="GO:0003676">
    <property type="term" value="F:nucleic acid binding"/>
    <property type="evidence" value="ECO:0007669"/>
    <property type="project" value="InterPro"/>
</dbReference>
<evidence type="ECO:0000313" key="4">
    <source>
        <dbReference type="EMBL" id="CAH7669015.1"/>
    </source>
</evidence>
<gene>
    <name evidence="4" type="ORF">PPACK8108_LOCUS3574</name>
</gene>
<comment type="caution">
    <text evidence="4">The sequence shown here is derived from an EMBL/GenBank/DDBJ whole genome shotgun (WGS) entry which is preliminary data.</text>
</comment>
<protein>
    <submittedName>
        <fullName evidence="4">Expressed protein</fullName>
    </submittedName>
</protein>
<proteinExistence type="predicted"/>
<dbReference type="SUPFAM" id="SSF54928">
    <property type="entry name" value="RNA-binding domain, RBD"/>
    <property type="match status" value="1"/>
</dbReference>
<dbReference type="InterPro" id="IPR012677">
    <property type="entry name" value="Nucleotide-bd_a/b_plait_sf"/>
</dbReference>
<dbReference type="Proteomes" id="UP001153365">
    <property type="component" value="Unassembled WGS sequence"/>
</dbReference>
<keyword evidence="2" id="KW-0863">Zinc-finger</keyword>
<reference evidence="4" key="1">
    <citation type="submission" date="2022-06" db="EMBL/GenBank/DDBJ databases">
        <authorList>
            <consortium name="SYNGENTA / RWTH Aachen University"/>
        </authorList>
    </citation>
    <scope>NUCLEOTIDE SEQUENCE</scope>
</reference>
<dbReference type="InterPro" id="IPR017907">
    <property type="entry name" value="Znf_RING_CS"/>
</dbReference>
<accession>A0AAV0ALJ5</accession>
<keyword evidence="1" id="KW-0479">Metal-binding</keyword>
<evidence type="ECO:0000256" key="2">
    <source>
        <dbReference type="ARBA" id="ARBA00022771"/>
    </source>
</evidence>
<dbReference type="PROSITE" id="PS00518">
    <property type="entry name" value="ZF_RING_1"/>
    <property type="match status" value="1"/>
</dbReference>
<evidence type="ECO:0000256" key="3">
    <source>
        <dbReference type="ARBA" id="ARBA00022833"/>
    </source>
</evidence>
<dbReference type="AlphaFoldDB" id="A0AAV0ALJ5"/>
<dbReference type="GO" id="GO:0008270">
    <property type="term" value="F:zinc ion binding"/>
    <property type="evidence" value="ECO:0007669"/>
    <property type="project" value="UniProtKB-KW"/>
</dbReference>